<keyword evidence="3" id="KW-0378">Hydrolase</keyword>
<dbReference type="PANTHER" id="PTHR46118">
    <property type="entry name" value="PROTEIN ABHD11"/>
    <property type="match status" value="1"/>
</dbReference>
<proteinExistence type="inferred from homology"/>
<dbReference type="AlphaFoldDB" id="A0A9P8Q0Y0"/>
<keyword evidence="2" id="KW-0808">Transferase</keyword>
<dbReference type="GO" id="GO:0016740">
    <property type="term" value="F:transferase activity"/>
    <property type="evidence" value="ECO:0007669"/>
    <property type="project" value="UniProtKB-KW"/>
</dbReference>
<keyword evidence="7" id="KW-1185">Reference proteome</keyword>
<organism evidence="6 7">
    <name type="scientific">Wickerhamomyces pijperi</name>
    <name type="common">Yeast</name>
    <name type="synonym">Pichia pijperi</name>
    <dbReference type="NCBI Taxonomy" id="599730"/>
    <lineage>
        <taxon>Eukaryota</taxon>
        <taxon>Fungi</taxon>
        <taxon>Dikarya</taxon>
        <taxon>Ascomycota</taxon>
        <taxon>Saccharomycotina</taxon>
        <taxon>Saccharomycetes</taxon>
        <taxon>Phaffomycetales</taxon>
        <taxon>Wickerhamomycetaceae</taxon>
        <taxon>Wickerhamomyces</taxon>
    </lineage>
</organism>
<dbReference type="InterPro" id="IPR029058">
    <property type="entry name" value="AB_hydrolase_fold"/>
</dbReference>
<evidence type="ECO:0000256" key="2">
    <source>
        <dbReference type="ARBA" id="ARBA00022679"/>
    </source>
</evidence>
<dbReference type="GO" id="GO:0016787">
    <property type="term" value="F:hydrolase activity"/>
    <property type="evidence" value="ECO:0007669"/>
    <property type="project" value="UniProtKB-KW"/>
</dbReference>
<dbReference type="Pfam" id="PF00561">
    <property type="entry name" value="Abhydrolase_1"/>
    <property type="match status" value="1"/>
</dbReference>
<evidence type="ECO:0000256" key="1">
    <source>
        <dbReference type="ARBA" id="ARBA00008645"/>
    </source>
</evidence>
<evidence type="ECO:0000313" key="7">
    <source>
        <dbReference type="Proteomes" id="UP000774326"/>
    </source>
</evidence>
<protein>
    <recommendedName>
        <fullName evidence="5">AB hydrolase-1 domain-containing protein</fullName>
    </recommendedName>
</protein>
<dbReference type="SUPFAM" id="SSF53474">
    <property type="entry name" value="alpha/beta-Hydrolases"/>
    <property type="match status" value="1"/>
</dbReference>
<evidence type="ECO:0000313" key="6">
    <source>
        <dbReference type="EMBL" id="KAH3681817.1"/>
    </source>
</evidence>
<evidence type="ECO:0000256" key="3">
    <source>
        <dbReference type="ARBA" id="ARBA00022801"/>
    </source>
</evidence>
<comment type="similarity">
    <text evidence="1">Belongs to the AB hydrolase superfamily.</text>
</comment>
<evidence type="ECO:0000256" key="4">
    <source>
        <dbReference type="SAM" id="MobiDB-lite"/>
    </source>
</evidence>
<gene>
    <name evidence="6" type="ORF">WICPIJ_007257</name>
</gene>
<sequence>MRTPTNLLKSTHFKPTPKPNVKLDSQPSTPLSSTIFLHGYLGSRKTFTKLSRHLSNTLHCQTYSLDLRNHGDSFHGVDVGYQAMTSDLEEFIKYHHNEIGGKVNLVGYSMGAKVALNYAFKNQNMVDKVVCIDNAPVERYIPRDLFNDVLKAMRELEGLKGPLINAKTWRKAALAKAKPQLNNNDALSLYVLDNFKYSEELHQVRLKIPGYILTERTLDILGEFPEIPAEDIPMGNKVLLIKASKSGFIDAAAAERSKELITNVTLKEFEGSHHEVFIKNYKEIEALIEGFIGEK</sequence>
<dbReference type="InterPro" id="IPR000073">
    <property type="entry name" value="AB_hydrolase_1"/>
</dbReference>
<dbReference type="OrthoDB" id="8119704at2759"/>
<reference evidence="6" key="2">
    <citation type="submission" date="2021-01" db="EMBL/GenBank/DDBJ databases">
        <authorList>
            <person name="Schikora-Tamarit M.A."/>
        </authorList>
    </citation>
    <scope>NUCLEOTIDE SEQUENCE</scope>
    <source>
        <strain evidence="6">CBS2887</strain>
    </source>
</reference>
<dbReference type="Gene3D" id="3.40.50.1820">
    <property type="entry name" value="alpha/beta hydrolase"/>
    <property type="match status" value="1"/>
</dbReference>
<accession>A0A9P8Q0Y0</accession>
<dbReference type="PANTHER" id="PTHR46118:SF4">
    <property type="entry name" value="PROTEIN ABHD11"/>
    <property type="match status" value="1"/>
</dbReference>
<feature type="domain" description="AB hydrolase-1" evidence="5">
    <location>
        <begin position="35"/>
        <end position="280"/>
    </location>
</feature>
<dbReference type="Proteomes" id="UP000774326">
    <property type="component" value="Unassembled WGS sequence"/>
</dbReference>
<dbReference type="EMBL" id="JAEUBG010004206">
    <property type="protein sequence ID" value="KAH3681817.1"/>
    <property type="molecule type" value="Genomic_DNA"/>
</dbReference>
<evidence type="ECO:0000259" key="5">
    <source>
        <dbReference type="Pfam" id="PF00561"/>
    </source>
</evidence>
<feature type="region of interest" description="Disordered" evidence="4">
    <location>
        <begin position="1"/>
        <end position="28"/>
    </location>
</feature>
<reference evidence="6" key="1">
    <citation type="journal article" date="2021" name="Open Biol.">
        <title>Shared evolutionary footprints suggest mitochondrial oxidative damage underlies multiple complex I losses in fungi.</title>
        <authorList>
            <person name="Schikora-Tamarit M.A."/>
            <person name="Marcet-Houben M."/>
            <person name="Nosek J."/>
            <person name="Gabaldon T."/>
        </authorList>
    </citation>
    <scope>NUCLEOTIDE SEQUENCE</scope>
    <source>
        <strain evidence="6">CBS2887</strain>
    </source>
</reference>
<name>A0A9P8Q0Y0_WICPI</name>
<comment type="caution">
    <text evidence="6">The sequence shown here is derived from an EMBL/GenBank/DDBJ whole genome shotgun (WGS) entry which is preliminary data.</text>
</comment>